<evidence type="ECO:0000256" key="1">
    <source>
        <dbReference type="SAM" id="MobiDB-lite"/>
    </source>
</evidence>
<dbReference type="EMBL" id="JAEDAJ010000002">
    <property type="protein sequence ID" value="MBK0330682.1"/>
    <property type="molecule type" value="Genomic_DNA"/>
</dbReference>
<evidence type="ECO:0000313" key="3">
    <source>
        <dbReference type="EMBL" id="MBK0330682.1"/>
    </source>
</evidence>
<evidence type="ECO:0000313" key="4">
    <source>
        <dbReference type="Proteomes" id="UP000612352"/>
    </source>
</evidence>
<feature type="transmembrane region" description="Helical" evidence="2">
    <location>
        <begin position="56"/>
        <end position="77"/>
    </location>
</feature>
<dbReference type="RefSeq" id="WP_200501346.1">
    <property type="nucleotide sequence ID" value="NZ_JAEDAJ010000002.1"/>
</dbReference>
<gene>
    <name evidence="3" type="ORF">I8D64_04635</name>
</gene>
<sequence length="280" mass="28945">MTTSSSPSSAADPEVPAEAASCSSDPHGTDPHDHTWHDHPPTGAEIVSALVRGLSIVSLVIPAVAVVLVLVCLPATPSTPLPLVLGIALGALQLVVVVVTSMFVSKVQRRLAVNPGPMAVRSSVEEVLRLAAVLFAGLLWPSEAVGPMGIWLGLGTALVWIVLATAQTVSARRRIAAPSAWATEAVGTFLTEKVSVPRSMVLRVLDVVGTALFQIGATVLIVLSPVLTIGTIVLSIATGLSTLILQRRSPGERPHTLWAYAPFGIGVLTAALALLGLSTL</sequence>
<keyword evidence="2" id="KW-1133">Transmembrane helix</keyword>
<feature type="transmembrane region" description="Helical" evidence="2">
    <location>
        <begin position="83"/>
        <end position="105"/>
    </location>
</feature>
<proteinExistence type="predicted"/>
<keyword evidence="4" id="KW-1185">Reference proteome</keyword>
<comment type="caution">
    <text evidence="3">The sequence shown here is derived from an EMBL/GenBank/DDBJ whole genome shotgun (WGS) entry which is preliminary data.</text>
</comment>
<feature type="compositionally biased region" description="Low complexity" evidence="1">
    <location>
        <begin position="1"/>
        <end position="21"/>
    </location>
</feature>
<evidence type="ECO:0000256" key="2">
    <source>
        <dbReference type="SAM" id="Phobius"/>
    </source>
</evidence>
<reference evidence="3 4" key="1">
    <citation type="submission" date="2020-12" db="EMBL/GenBank/DDBJ databases">
        <title>Brachybacterium sp. MASK1Z-5, whole genome shotgun sequence.</title>
        <authorList>
            <person name="Tuo L."/>
        </authorList>
    </citation>
    <scope>NUCLEOTIDE SEQUENCE [LARGE SCALE GENOMIC DNA]</scope>
    <source>
        <strain evidence="3 4">MASK1Z-5</strain>
    </source>
</reference>
<protein>
    <submittedName>
        <fullName evidence="3">Uncharacterized protein</fullName>
    </submittedName>
</protein>
<feature type="transmembrane region" description="Helical" evidence="2">
    <location>
        <begin position="148"/>
        <end position="166"/>
    </location>
</feature>
<name>A0ABS1B861_9MICO</name>
<keyword evidence="2" id="KW-0812">Transmembrane</keyword>
<organism evidence="3 4">
    <name type="scientific">Brachybacterium halotolerans</name>
    <dbReference type="NCBI Taxonomy" id="2795215"/>
    <lineage>
        <taxon>Bacteria</taxon>
        <taxon>Bacillati</taxon>
        <taxon>Actinomycetota</taxon>
        <taxon>Actinomycetes</taxon>
        <taxon>Micrococcales</taxon>
        <taxon>Dermabacteraceae</taxon>
        <taxon>Brachybacterium</taxon>
    </lineage>
</organism>
<feature type="transmembrane region" description="Helical" evidence="2">
    <location>
        <begin position="257"/>
        <end position="277"/>
    </location>
</feature>
<feature type="transmembrane region" description="Helical" evidence="2">
    <location>
        <begin position="227"/>
        <end position="245"/>
    </location>
</feature>
<accession>A0ABS1B861</accession>
<feature type="region of interest" description="Disordered" evidence="1">
    <location>
        <begin position="1"/>
        <end position="40"/>
    </location>
</feature>
<feature type="compositionally biased region" description="Basic and acidic residues" evidence="1">
    <location>
        <begin position="27"/>
        <end position="40"/>
    </location>
</feature>
<keyword evidence="2" id="KW-0472">Membrane</keyword>
<dbReference type="Proteomes" id="UP000612352">
    <property type="component" value="Unassembled WGS sequence"/>
</dbReference>